<evidence type="ECO:0000256" key="1">
    <source>
        <dbReference type="SAM" id="MobiDB-lite"/>
    </source>
</evidence>
<dbReference type="RefSeq" id="WP_094095123.1">
    <property type="nucleotide sequence ID" value="NZ_BMHF01000004.1"/>
</dbReference>
<evidence type="ECO:0000259" key="2">
    <source>
        <dbReference type="Pfam" id="PF07563"/>
    </source>
</evidence>
<reference evidence="4" key="1">
    <citation type="journal article" date="2019" name="Int. J. Syst. Evol. Microbiol.">
        <title>The Global Catalogue of Microorganisms (GCM) 10K type strain sequencing project: providing services to taxonomists for standard genome sequencing and annotation.</title>
        <authorList>
            <consortium name="The Broad Institute Genomics Platform"/>
            <consortium name="The Broad Institute Genome Sequencing Center for Infectious Disease"/>
            <person name="Wu L."/>
            <person name="Ma J."/>
        </authorList>
    </citation>
    <scope>NUCLEOTIDE SEQUENCE [LARGE SCALE GENOMIC DNA]</scope>
    <source>
        <strain evidence="4">CGMCC 1.15044</strain>
    </source>
</reference>
<dbReference type="Gene3D" id="2.30.30.1210">
    <property type="entry name" value="Domain of unknown function DUF1541"/>
    <property type="match status" value="1"/>
</dbReference>
<dbReference type="PROSITE" id="PS51257">
    <property type="entry name" value="PROKAR_LIPOPROTEIN"/>
    <property type="match status" value="1"/>
</dbReference>
<dbReference type="Pfam" id="PF07563">
    <property type="entry name" value="DUF1541"/>
    <property type="match status" value="2"/>
</dbReference>
<feature type="domain" description="DUF1541" evidence="2">
    <location>
        <begin position="73"/>
        <end position="123"/>
    </location>
</feature>
<dbReference type="InterPro" id="IPR011438">
    <property type="entry name" value="DUF1541"/>
</dbReference>
<feature type="compositionally biased region" description="Basic and acidic residues" evidence="1">
    <location>
        <begin position="44"/>
        <end position="53"/>
    </location>
</feature>
<dbReference type="Proteomes" id="UP000609323">
    <property type="component" value="Unassembled WGS sequence"/>
</dbReference>
<protein>
    <recommendedName>
        <fullName evidence="2">DUF1541 domain-containing protein</fullName>
    </recommendedName>
</protein>
<proteinExistence type="predicted"/>
<evidence type="ECO:0000313" key="4">
    <source>
        <dbReference type="Proteomes" id="UP000609323"/>
    </source>
</evidence>
<name>A0ABQ1FUU4_9BACL</name>
<feature type="compositionally biased region" description="Low complexity" evidence="1">
    <location>
        <begin position="28"/>
        <end position="40"/>
    </location>
</feature>
<evidence type="ECO:0000313" key="3">
    <source>
        <dbReference type="EMBL" id="GGA31457.1"/>
    </source>
</evidence>
<sequence length="195" mass="20444">MKKYFALLGAAALLLSGCQDQKDNSMNSTASAPAAAVSAAQQDSEGHDSDMHDSGSSLPEGLKTKANPTYPAGTKVILEADHMAGMKGAEATVVGAYDTTAYAVTYTPTTGGEPVKNHKWVIQKEIKDAGSTVLEPGTQVTIEADHMKGMKGAKGVIESAEPTTVYMVDYKPTTGGPEVKNHKWVVESELKAASK</sequence>
<feature type="region of interest" description="Disordered" evidence="1">
    <location>
        <begin position="22"/>
        <end position="67"/>
    </location>
</feature>
<dbReference type="EMBL" id="BMHF01000004">
    <property type="protein sequence ID" value="GGA31457.1"/>
    <property type="molecule type" value="Genomic_DNA"/>
</dbReference>
<feature type="domain" description="DUF1541" evidence="2">
    <location>
        <begin position="136"/>
        <end position="187"/>
    </location>
</feature>
<organism evidence="3 4">
    <name type="scientific">Paenibacillus physcomitrellae</name>
    <dbReference type="NCBI Taxonomy" id="1619311"/>
    <lineage>
        <taxon>Bacteria</taxon>
        <taxon>Bacillati</taxon>
        <taxon>Bacillota</taxon>
        <taxon>Bacilli</taxon>
        <taxon>Bacillales</taxon>
        <taxon>Paenibacillaceae</taxon>
        <taxon>Paenibacillus</taxon>
    </lineage>
</organism>
<accession>A0ABQ1FUU4</accession>
<comment type="caution">
    <text evidence="3">The sequence shown here is derived from an EMBL/GenBank/DDBJ whole genome shotgun (WGS) entry which is preliminary data.</text>
</comment>
<gene>
    <name evidence="3" type="ORF">GCM10010917_15700</name>
</gene>
<keyword evidence="4" id="KW-1185">Reference proteome</keyword>